<protein>
    <submittedName>
        <fullName evidence="1">Uncharacterized protein</fullName>
    </submittedName>
</protein>
<dbReference type="Proteomes" id="UP000029120">
    <property type="component" value="Chromosome 4"/>
</dbReference>
<evidence type="ECO:0000313" key="2">
    <source>
        <dbReference type="Proteomes" id="UP000029120"/>
    </source>
</evidence>
<accession>A0A087H3V7</accession>
<evidence type="ECO:0000313" key="1">
    <source>
        <dbReference type="EMBL" id="KFK36809.1"/>
    </source>
</evidence>
<dbReference type="Gramene" id="KFK36809">
    <property type="protein sequence ID" value="KFK36809"/>
    <property type="gene ID" value="AALP_AA4G174200"/>
</dbReference>
<dbReference type="EMBL" id="CM002872">
    <property type="protein sequence ID" value="KFK36809.1"/>
    <property type="molecule type" value="Genomic_DNA"/>
</dbReference>
<reference evidence="2" key="1">
    <citation type="journal article" date="2015" name="Nat. Plants">
        <title>Genome expansion of Arabis alpina linked with retrotransposition and reduced symmetric DNA methylation.</title>
        <authorList>
            <person name="Willing E.M."/>
            <person name="Rawat V."/>
            <person name="Mandakova T."/>
            <person name="Maumus F."/>
            <person name="James G.V."/>
            <person name="Nordstroem K.J."/>
            <person name="Becker C."/>
            <person name="Warthmann N."/>
            <person name="Chica C."/>
            <person name="Szarzynska B."/>
            <person name="Zytnicki M."/>
            <person name="Albani M.C."/>
            <person name="Kiefer C."/>
            <person name="Bergonzi S."/>
            <person name="Castaings L."/>
            <person name="Mateos J.L."/>
            <person name="Berns M.C."/>
            <person name="Bujdoso N."/>
            <person name="Piofczyk T."/>
            <person name="de Lorenzo L."/>
            <person name="Barrero-Sicilia C."/>
            <person name="Mateos I."/>
            <person name="Piednoel M."/>
            <person name="Hagmann J."/>
            <person name="Chen-Min-Tao R."/>
            <person name="Iglesias-Fernandez R."/>
            <person name="Schuster S.C."/>
            <person name="Alonso-Blanco C."/>
            <person name="Roudier F."/>
            <person name="Carbonero P."/>
            <person name="Paz-Ares J."/>
            <person name="Davis S.J."/>
            <person name="Pecinka A."/>
            <person name="Quesneville H."/>
            <person name="Colot V."/>
            <person name="Lysak M.A."/>
            <person name="Weigel D."/>
            <person name="Coupland G."/>
            <person name="Schneeberger K."/>
        </authorList>
    </citation>
    <scope>NUCLEOTIDE SEQUENCE [LARGE SCALE GENOMIC DNA]</scope>
    <source>
        <strain evidence="2">cv. Pajares</strain>
    </source>
</reference>
<proteinExistence type="predicted"/>
<keyword evidence="2" id="KW-1185">Reference proteome</keyword>
<name>A0A087H3V7_ARAAL</name>
<gene>
    <name evidence="1" type="ordered locus">AALP_Aa4g174200</name>
</gene>
<organism evidence="1 2">
    <name type="scientific">Arabis alpina</name>
    <name type="common">Alpine rock-cress</name>
    <dbReference type="NCBI Taxonomy" id="50452"/>
    <lineage>
        <taxon>Eukaryota</taxon>
        <taxon>Viridiplantae</taxon>
        <taxon>Streptophyta</taxon>
        <taxon>Embryophyta</taxon>
        <taxon>Tracheophyta</taxon>
        <taxon>Spermatophyta</taxon>
        <taxon>Magnoliopsida</taxon>
        <taxon>eudicotyledons</taxon>
        <taxon>Gunneridae</taxon>
        <taxon>Pentapetalae</taxon>
        <taxon>rosids</taxon>
        <taxon>malvids</taxon>
        <taxon>Brassicales</taxon>
        <taxon>Brassicaceae</taxon>
        <taxon>Arabideae</taxon>
        <taxon>Arabis</taxon>
    </lineage>
</organism>
<dbReference type="AlphaFoldDB" id="A0A087H3V7"/>
<dbReference type="OrthoDB" id="1110548at2759"/>
<sequence length="57" mass="6848">MRGVSSLNLINEYLNHKCLVMQGKYKRGSKYKKNLNDLFRHISTLSSGWYRFLTHNW</sequence>